<reference evidence="1 2" key="1">
    <citation type="journal article" date="2017" name="ISME J.">
        <title>An acid-tolerant ammonia-oxidizing ?-proteobacterium from soil.</title>
        <authorList>
            <person name="Hayatsu M."/>
            <person name="Tago K."/>
            <person name="Uchiyama I."/>
            <person name="Toyoda A."/>
            <person name="Wang Y."/>
            <person name="Shimomura Y."/>
            <person name="Okubo T."/>
            <person name="Kurisu F."/>
            <person name="Hirono Y."/>
            <person name="Nonaka K."/>
            <person name="Akiyama H."/>
            <person name="Itoh T."/>
            <person name="Takami H."/>
        </authorList>
    </citation>
    <scope>NUCLEOTIDE SEQUENCE [LARGE SCALE GENOMIC DNA]</scope>
    <source>
        <strain evidence="1 2">TAO100</strain>
    </source>
</reference>
<dbReference type="EMBL" id="AP014836">
    <property type="protein sequence ID" value="BAW79665.1"/>
    <property type="molecule type" value="Genomic_DNA"/>
</dbReference>
<protein>
    <submittedName>
        <fullName evidence="1">Hypothetical conserved protein</fullName>
    </submittedName>
</protein>
<dbReference type="RefSeq" id="WP_096526292.1">
    <property type="nucleotide sequence ID" value="NZ_AP014836.1"/>
</dbReference>
<dbReference type="Gene3D" id="1.20.1220.20">
    <property type="entry name" value="Uncharcterised protein PF01724"/>
    <property type="match status" value="1"/>
</dbReference>
<evidence type="ECO:0000313" key="1">
    <source>
        <dbReference type="EMBL" id="BAW79665.1"/>
    </source>
</evidence>
<organism evidence="1 2">
    <name type="scientific">Candidatus Nitrosoglobus terrae</name>
    <dbReference type="NCBI Taxonomy" id="1630141"/>
    <lineage>
        <taxon>Bacteria</taxon>
        <taxon>Pseudomonadati</taxon>
        <taxon>Pseudomonadota</taxon>
        <taxon>Gammaproteobacteria</taxon>
        <taxon>Chromatiales</taxon>
        <taxon>Chromatiaceae</taxon>
        <taxon>Candidatus Nitrosoglobus</taxon>
    </lineage>
</organism>
<dbReference type="AlphaFoldDB" id="A0A1Q2SKI6"/>
<proteinExistence type="predicted"/>
<keyword evidence="2" id="KW-1185">Reference proteome</keyword>
<accession>A0A1Q2SKI6</accession>
<name>A0A1Q2SKI6_9GAMM</name>
<gene>
    <name evidence="1" type="ORF">TAO_0295</name>
</gene>
<dbReference type="PANTHER" id="PTHR34235">
    <property type="entry name" value="SLR1203 PROTEIN-RELATED"/>
    <property type="match status" value="1"/>
</dbReference>
<dbReference type="InterPro" id="IPR002636">
    <property type="entry name" value="DUF29"/>
</dbReference>
<dbReference type="OrthoDB" id="5769308at2"/>
<dbReference type="PANTHER" id="PTHR34235:SF4">
    <property type="entry name" value="SLR0291 PROTEIN"/>
    <property type="match status" value="1"/>
</dbReference>
<evidence type="ECO:0000313" key="2">
    <source>
        <dbReference type="Proteomes" id="UP000243679"/>
    </source>
</evidence>
<sequence>MSTYETDFYAWTQETAAKLRQGKLAEVDLEQIAEELEEMGRSELRELDSRLGKLLAHLLKWQYQPTHRGKSWLFTITDQRARIQKLIRKNLGLQPKIAEALADAYPDAVRLAAFETNSELSDFPLTCPWTWGQVIDEAFYPE</sequence>
<dbReference type="Proteomes" id="UP000243679">
    <property type="component" value="Chromosome"/>
</dbReference>
<dbReference type="KEGG" id="ntt:TAO_0295"/>
<dbReference type="Pfam" id="PF01724">
    <property type="entry name" value="DUF29"/>
    <property type="match status" value="1"/>
</dbReference>